<name>A0A9Q9DA04_ENSAD</name>
<dbReference type="Proteomes" id="UP001055460">
    <property type="component" value="Chromosome"/>
</dbReference>
<evidence type="ECO:0000313" key="2">
    <source>
        <dbReference type="Proteomes" id="UP001055460"/>
    </source>
</evidence>
<dbReference type="EMBL" id="CP098807">
    <property type="protein sequence ID" value="USJ23512.1"/>
    <property type="molecule type" value="Genomic_DNA"/>
</dbReference>
<evidence type="ECO:0000313" key="1">
    <source>
        <dbReference type="EMBL" id="USJ23512.1"/>
    </source>
</evidence>
<dbReference type="RefSeq" id="WP_143034208.1">
    <property type="nucleotide sequence ID" value="NZ_CP098807.1"/>
</dbReference>
<accession>A0A9Q9DA04</accession>
<protein>
    <submittedName>
        <fullName evidence="1">Uncharacterized protein</fullName>
    </submittedName>
</protein>
<sequence>MTHRQPSIGHFSTQDCKTMRNYNDDASFFYVATTERLGEEFRRGRGRRAGECHERNQQEPGILALVSDL</sequence>
<proteinExistence type="predicted"/>
<dbReference type="AlphaFoldDB" id="A0A9Q9DA04"/>
<organism evidence="1 2">
    <name type="scientific">Ensifer adhaerens</name>
    <name type="common">Sinorhizobium morelense</name>
    <dbReference type="NCBI Taxonomy" id="106592"/>
    <lineage>
        <taxon>Bacteria</taxon>
        <taxon>Pseudomonadati</taxon>
        <taxon>Pseudomonadota</taxon>
        <taxon>Alphaproteobacteria</taxon>
        <taxon>Hyphomicrobiales</taxon>
        <taxon>Rhizobiaceae</taxon>
        <taxon>Sinorhizobium/Ensifer group</taxon>
        <taxon>Ensifer</taxon>
    </lineage>
</organism>
<reference evidence="1" key="1">
    <citation type="submission" date="2022-06" db="EMBL/GenBank/DDBJ databases">
        <title>Physiological and biochemical characterization and genomic elucidation of a strain of the genus Ensifer adhaerens M8 that combines arsenic oxidation and chromium reduction.</title>
        <authorList>
            <person name="Li X."/>
            <person name="Yu c."/>
        </authorList>
    </citation>
    <scope>NUCLEOTIDE SEQUENCE</scope>
    <source>
        <strain evidence="1">M8</strain>
    </source>
</reference>
<gene>
    <name evidence="1" type="ORF">NE863_00525</name>
</gene>